<evidence type="ECO:0000313" key="3">
    <source>
        <dbReference type="EMBL" id="SSD58953.1"/>
    </source>
</evidence>
<feature type="compositionally biased region" description="Low complexity" evidence="1">
    <location>
        <begin position="458"/>
        <end position="468"/>
    </location>
</feature>
<dbReference type="InterPro" id="IPR007518">
    <property type="entry name" value="MINDY"/>
</dbReference>
<feature type="compositionally biased region" description="Basic residues" evidence="1">
    <location>
        <begin position="558"/>
        <end position="568"/>
    </location>
</feature>
<feature type="compositionally biased region" description="Low complexity" evidence="1">
    <location>
        <begin position="547"/>
        <end position="557"/>
    </location>
</feature>
<dbReference type="GO" id="GO:0071108">
    <property type="term" value="P:protein K48-linked deubiquitination"/>
    <property type="evidence" value="ECO:0007669"/>
    <property type="project" value="TreeGrafter"/>
</dbReference>
<dbReference type="InterPro" id="IPR033979">
    <property type="entry name" value="MINDY_domain"/>
</dbReference>
<evidence type="ECO:0000259" key="2">
    <source>
        <dbReference type="Pfam" id="PF04424"/>
    </source>
</evidence>
<gene>
    <name evidence="3" type="ORF">SCODWIG_00714</name>
</gene>
<keyword evidence="4" id="KW-1185">Reference proteome</keyword>
<organism evidence="3 4">
    <name type="scientific">Saccharomycodes ludwigii</name>
    <dbReference type="NCBI Taxonomy" id="36035"/>
    <lineage>
        <taxon>Eukaryota</taxon>
        <taxon>Fungi</taxon>
        <taxon>Dikarya</taxon>
        <taxon>Ascomycota</taxon>
        <taxon>Saccharomycotina</taxon>
        <taxon>Saccharomycetes</taxon>
        <taxon>Saccharomycodales</taxon>
        <taxon>Saccharomycodaceae</taxon>
        <taxon>Saccharomycodes</taxon>
    </lineage>
</organism>
<evidence type="ECO:0000313" key="4">
    <source>
        <dbReference type="Proteomes" id="UP000262825"/>
    </source>
</evidence>
<dbReference type="AlphaFoldDB" id="A0A376B2P9"/>
<dbReference type="GO" id="GO:1990380">
    <property type="term" value="F:K48-linked deubiquitinase activity"/>
    <property type="evidence" value="ECO:0007669"/>
    <property type="project" value="InterPro"/>
</dbReference>
<feature type="domain" description="MINDY deubiquitinase" evidence="2">
    <location>
        <begin position="187"/>
        <end position="445"/>
    </location>
</feature>
<proteinExistence type="predicted"/>
<feature type="region of interest" description="Disordered" evidence="1">
    <location>
        <begin position="500"/>
        <end position="568"/>
    </location>
</feature>
<evidence type="ECO:0000256" key="1">
    <source>
        <dbReference type="SAM" id="MobiDB-lite"/>
    </source>
</evidence>
<dbReference type="GO" id="GO:0071944">
    <property type="term" value="C:cell periphery"/>
    <property type="evidence" value="ECO:0007669"/>
    <property type="project" value="TreeGrafter"/>
</dbReference>
<dbReference type="PANTHER" id="PTHR18063">
    <property type="entry name" value="NF-E2 INDUCIBLE PROTEIN"/>
    <property type="match status" value="1"/>
</dbReference>
<accession>A0A376B2P9</accession>
<dbReference type="GO" id="GO:0004843">
    <property type="term" value="F:cysteine-type deubiquitinase activity"/>
    <property type="evidence" value="ECO:0007669"/>
    <property type="project" value="InterPro"/>
</dbReference>
<dbReference type="EMBL" id="UFAJ01000069">
    <property type="protein sequence ID" value="SSD58953.1"/>
    <property type="molecule type" value="Genomic_DNA"/>
</dbReference>
<sequence length="568" mass="64496">MSSNYNNFHEEVYNQQNGNTYENIYGQDLNQQDNNAYNNFNNQDYNQQNYNNYDNNVASEGHIFDDNNGYTTNNNINNNYGSARQATSSYVPDTSIFYETPVQPTQQQIQNTNNKYYDNNINGSQNQSVIYSNNVRLNSDNNDHNNATDVYVQAPEAYNTNNGIVNKTGQQKQNGNAPQFANVANIYFQTKVISFAGFAHRILLQNENGPCALIALTNILLLSPSHRKIAFTLLDYVNKHDIISLQALVTVLANIAVNAAPQNDDITELLNLLPQLHSGLSVDPCFNGSFENSKELAIFRLFNIPILHGWCVDYQKNQQQAFSVGNYSYERAQKMLVEAYEVRNGQIQVSDNNKQQIFQIEADLKSFLARSATQLTDYGINHIKEVLLEGSFAIFFRNDHFSTIHKHDGILYTLITDLGYKDKTQVIWQSLTSVNGGEDEFYNTNYLPVVGPDAEKSNNFNQQTMNNNDGISGSTEQLMTDEELARILQEQEDERYAQAVKNSYRSSANSRGRDDQRQTQNNFQNGMKKDKNSGDADDAIYGMPVANSNNKKQNSSTKLKKKLKFWKK</sequence>
<reference evidence="4" key="1">
    <citation type="submission" date="2018-06" db="EMBL/GenBank/DDBJ databases">
        <authorList>
            <person name="Guldener U."/>
        </authorList>
    </citation>
    <scope>NUCLEOTIDE SEQUENCE [LARGE SCALE GENOMIC DNA]</scope>
    <source>
        <strain evidence="4">UTAD17</strain>
    </source>
</reference>
<protein>
    <recommendedName>
        <fullName evidence="2">MINDY deubiquitinase domain-containing protein</fullName>
    </recommendedName>
</protein>
<feature type="compositionally biased region" description="Polar residues" evidence="1">
    <location>
        <begin position="500"/>
        <end position="510"/>
    </location>
</feature>
<name>A0A376B2P9_9ASCO</name>
<feature type="region of interest" description="Disordered" evidence="1">
    <location>
        <begin position="453"/>
        <end position="475"/>
    </location>
</feature>
<dbReference type="GO" id="GO:0016807">
    <property type="term" value="F:cysteine-type carboxypeptidase activity"/>
    <property type="evidence" value="ECO:0007669"/>
    <property type="project" value="TreeGrafter"/>
</dbReference>
<dbReference type="Proteomes" id="UP000262825">
    <property type="component" value="Unassembled WGS sequence"/>
</dbReference>
<dbReference type="Pfam" id="PF04424">
    <property type="entry name" value="MINDY_DUB"/>
    <property type="match status" value="1"/>
</dbReference>
<dbReference type="GO" id="GO:0005829">
    <property type="term" value="C:cytosol"/>
    <property type="evidence" value="ECO:0007669"/>
    <property type="project" value="TreeGrafter"/>
</dbReference>
<dbReference type="VEuPathDB" id="FungiDB:SCODWIG_00714"/>
<dbReference type="PANTHER" id="PTHR18063:SF6">
    <property type="entry name" value="UBIQUITIN CARBOXYL-TERMINAL HYDROLASE"/>
    <property type="match status" value="1"/>
</dbReference>